<evidence type="ECO:0000256" key="4">
    <source>
        <dbReference type="SAM" id="Coils"/>
    </source>
</evidence>
<feature type="domain" description="ANTAR" evidence="6">
    <location>
        <begin position="124"/>
        <end position="185"/>
    </location>
</feature>
<dbReference type="OrthoDB" id="9808843at2"/>
<organism evidence="7 8">
    <name type="scientific">Thermoanaerobacter kivui</name>
    <name type="common">Acetogenium kivui</name>
    <dbReference type="NCBI Taxonomy" id="2325"/>
    <lineage>
        <taxon>Bacteria</taxon>
        <taxon>Bacillati</taxon>
        <taxon>Bacillota</taxon>
        <taxon>Clostridia</taxon>
        <taxon>Thermoanaerobacterales</taxon>
        <taxon>Thermoanaerobacteraceae</taxon>
        <taxon>Thermoanaerobacter</taxon>
    </lineage>
</organism>
<dbReference type="SUPFAM" id="SSF52172">
    <property type="entry name" value="CheY-like"/>
    <property type="match status" value="1"/>
</dbReference>
<dbReference type="RefSeq" id="WP_049684855.1">
    <property type="nucleotide sequence ID" value="NZ_CP009170.1"/>
</dbReference>
<name>A0A097AQF8_THEKI</name>
<dbReference type="PANTHER" id="PTHR43367">
    <property type="match status" value="1"/>
</dbReference>
<dbReference type="PROSITE" id="PS50110">
    <property type="entry name" value="RESPONSE_REGULATORY"/>
    <property type="match status" value="1"/>
</dbReference>
<dbReference type="SMART" id="SM00448">
    <property type="entry name" value="REC"/>
    <property type="match status" value="1"/>
</dbReference>
<dbReference type="Gene3D" id="1.10.10.10">
    <property type="entry name" value="Winged helix-like DNA-binding domain superfamily/Winged helix DNA-binding domain"/>
    <property type="match status" value="1"/>
</dbReference>
<dbReference type="PANTHER" id="PTHR43367:SF1">
    <property type="entry name" value="TWO-COMPONENT RESPONSE REGULATOR-LIKE APRR6-RELATED"/>
    <property type="match status" value="1"/>
</dbReference>
<reference evidence="8" key="1">
    <citation type="journal article" date="2015" name="Genome Announc.">
        <title>Whole-Genome Sequences of 80 Environmental and Clinical Isolates of Burkholderia pseudomallei.</title>
        <authorList>
            <person name="Johnson S.L."/>
            <person name="Baker A.L."/>
            <person name="Chain P.S."/>
            <person name="Currie B.J."/>
            <person name="Daligault H.E."/>
            <person name="Davenport K.W."/>
            <person name="Davis C.B."/>
            <person name="Inglis T.J."/>
            <person name="Kaestli M."/>
            <person name="Koren S."/>
            <person name="Mayo M."/>
            <person name="Merritt A.J."/>
            <person name="Price E.P."/>
            <person name="Sarovich D.S."/>
            <person name="Warner J."/>
            <person name="Rosovitz M.J."/>
        </authorList>
    </citation>
    <scope>NUCLEOTIDE SEQUENCE [LARGE SCALE GENOMIC DNA]</scope>
    <source>
        <strain evidence="8">DSM 2030</strain>
    </source>
</reference>
<sequence length="193" mass="22257">MSQWRIVLADSSDLSRQFIKNVLLANGHLVYEARDGGSAIRLCRALAPDLVIADLNLTNMNGFEIGRIINEADIAPVILMTPTLSRDFIEEVRKYSVFSYLLKPIDRTVLLATVEFVIENYKKFRSMKEEIQKLKHELEARKKIEKAKGYIMKAKGLSEDEAYKTMRKMSMDLSIPMEIIADMILKEYQEYKT</sequence>
<accession>A0A097AQF8</accession>
<keyword evidence="8" id="KW-1185">Reference proteome</keyword>
<keyword evidence="4" id="KW-0175">Coiled coil</keyword>
<feature type="domain" description="Response regulatory" evidence="5">
    <location>
        <begin position="5"/>
        <end position="118"/>
    </location>
</feature>
<dbReference type="HOGENOM" id="CLU_000445_65_0_9"/>
<evidence type="ECO:0000259" key="5">
    <source>
        <dbReference type="PROSITE" id="PS50110"/>
    </source>
</evidence>
<dbReference type="STRING" id="2325.TKV_c08630"/>
<feature type="coiled-coil region" evidence="4">
    <location>
        <begin position="121"/>
        <end position="148"/>
    </location>
</feature>
<gene>
    <name evidence="7" type="primary">pdtaR</name>
    <name evidence="7" type="ORF">TKV_c08630</name>
</gene>
<protein>
    <recommendedName>
        <fullName evidence="1">Stage 0 sporulation protein A homolog</fullName>
    </recommendedName>
</protein>
<dbReference type="Gene3D" id="3.40.50.2300">
    <property type="match status" value="1"/>
</dbReference>
<evidence type="ECO:0000313" key="8">
    <source>
        <dbReference type="Proteomes" id="UP000029669"/>
    </source>
</evidence>
<evidence type="ECO:0000256" key="1">
    <source>
        <dbReference type="ARBA" id="ARBA00018672"/>
    </source>
</evidence>
<dbReference type="InterPro" id="IPR001789">
    <property type="entry name" value="Sig_transdc_resp-reg_receiver"/>
</dbReference>
<feature type="modified residue" description="4-aspartylphosphate" evidence="3">
    <location>
        <position position="54"/>
    </location>
</feature>
<dbReference type="eggNOG" id="COG3707">
    <property type="taxonomic scope" value="Bacteria"/>
</dbReference>
<dbReference type="SMART" id="SM01012">
    <property type="entry name" value="ANTAR"/>
    <property type="match status" value="1"/>
</dbReference>
<dbReference type="InterPro" id="IPR011006">
    <property type="entry name" value="CheY-like_superfamily"/>
</dbReference>
<evidence type="ECO:0000259" key="6">
    <source>
        <dbReference type="PROSITE" id="PS50921"/>
    </source>
</evidence>
<dbReference type="GO" id="GO:0000160">
    <property type="term" value="P:phosphorelay signal transduction system"/>
    <property type="evidence" value="ECO:0007669"/>
    <property type="project" value="InterPro"/>
</dbReference>
<dbReference type="Pfam" id="PF03861">
    <property type="entry name" value="ANTAR"/>
    <property type="match status" value="1"/>
</dbReference>
<dbReference type="Proteomes" id="UP000029669">
    <property type="component" value="Chromosome"/>
</dbReference>
<dbReference type="GO" id="GO:0003723">
    <property type="term" value="F:RNA binding"/>
    <property type="evidence" value="ECO:0007669"/>
    <property type="project" value="InterPro"/>
</dbReference>
<evidence type="ECO:0000256" key="2">
    <source>
        <dbReference type="ARBA" id="ARBA00024867"/>
    </source>
</evidence>
<comment type="function">
    <text evidence="2">May play the central regulatory role in sporulation. It may be an element of the effector pathway responsible for the activation of sporulation genes in response to nutritional stress. Spo0A may act in concert with spo0H (a sigma factor) to control the expression of some genes that are critical to the sporulation process.</text>
</comment>
<dbReference type="InterPro" id="IPR036388">
    <property type="entry name" value="WH-like_DNA-bd_sf"/>
</dbReference>
<dbReference type="InterPro" id="IPR008327">
    <property type="entry name" value="Sig_transdc_resp-reg_antiterm"/>
</dbReference>
<dbReference type="PIRSF" id="PIRSF036382">
    <property type="entry name" value="RR_antiterm"/>
    <property type="match status" value="1"/>
</dbReference>
<evidence type="ECO:0000313" key="7">
    <source>
        <dbReference type="EMBL" id="AIS52045.1"/>
    </source>
</evidence>
<dbReference type="AlphaFoldDB" id="A0A097AQF8"/>
<dbReference type="InterPro" id="IPR005561">
    <property type="entry name" value="ANTAR"/>
</dbReference>
<keyword evidence="3" id="KW-0597">Phosphoprotein</keyword>
<proteinExistence type="predicted"/>
<dbReference type="PROSITE" id="PS50921">
    <property type="entry name" value="ANTAR"/>
    <property type="match status" value="1"/>
</dbReference>
<evidence type="ECO:0000256" key="3">
    <source>
        <dbReference type="PROSITE-ProRule" id="PRU00169"/>
    </source>
</evidence>
<dbReference type="EMBL" id="CP009170">
    <property type="protein sequence ID" value="AIS52045.1"/>
    <property type="molecule type" value="Genomic_DNA"/>
</dbReference>
<dbReference type="Pfam" id="PF00072">
    <property type="entry name" value="Response_reg"/>
    <property type="match status" value="1"/>
</dbReference>
<dbReference type="KEGG" id="tki:TKV_c08630"/>